<protein>
    <submittedName>
        <fullName evidence="2">Uncharacterized protein</fullName>
    </submittedName>
</protein>
<reference evidence="2 3" key="1">
    <citation type="submission" date="2024-12" db="EMBL/GenBank/DDBJ databases">
        <title>The unique morphological basis and parallel evolutionary history of personate flowers in Penstemon.</title>
        <authorList>
            <person name="Depatie T.H."/>
            <person name="Wessinger C.A."/>
        </authorList>
    </citation>
    <scope>NUCLEOTIDE SEQUENCE [LARGE SCALE GENOMIC DNA]</scope>
    <source>
        <strain evidence="2">WTNN_2</strain>
        <tissue evidence="2">Leaf</tissue>
    </source>
</reference>
<evidence type="ECO:0000313" key="2">
    <source>
        <dbReference type="EMBL" id="KAL3819462.1"/>
    </source>
</evidence>
<proteinExistence type="predicted"/>
<dbReference type="PANTHER" id="PTHR46373:SF2">
    <property type="entry name" value="RWP-RK DOMAIN-CONTAINING PROTEIN"/>
    <property type="match status" value="1"/>
</dbReference>
<gene>
    <name evidence="2" type="ORF">ACJIZ3_005367</name>
</gene>
<dbReference type="Proteomes" id="UP001634393">
    <property type="component" value="Unassembled WGS sequence"/>
</dbReference>
<dbReference type="InterPro" id="IPR044607">
    <property type="entry name" value="RKD-like"/>
</dbReference>
<keyword evidence="3" id="KW-1185">Reference proteome</keyword>
<comment type="caution">
    <text evidence="2">The sequence shown here is derived from an EMBL/GenBank/DDBJ whole genome shotgun (WGS) entry which is preliminary data.</text>
</comment>
<accession>A0ABD3S4U4</accession>
<feature type="region of interest" description="Disordered" evidence="1">
    <location>
        <begin position="34"/>
        <end position="60"/>
    </location>
</feature>
<feature type="compositionally biased region" description="Low complexity" evidence="1">
    <location>
        <begin position="37"/>
        <end position="60"/>
    </location>
</feature>
<sequence length="97" mass="11125">MEELPDLQLEDKTKRLRQACFKANYKRRKLMGLVDGSSSKSSTSNKTTNTTTNNNINSCSSNISSNKDKEDYIDYEDEELKCLFSDDACFSSNFMHF</sequence>
<name>A0ABD3S4U4_9LAMI</name>
<evidence type="ECO:0000256" key="1">
    <source>
        <dbReference type="SAM" id="MobiDB-lite"/>
    </source>
</evidence>
<dbReference type="AlphaFoldDB" id="A0ABD3S4U4"/>
<dbReference type="PANTHER" id="PTHR46373">
    <property type="entry name" value="PROTEIN RKD4"/>
    <property type="match status" value="1"/>
</dbReference>
<organism evidence="2 3">
    <name type="scientific">Penstemon smallii</name>
    <dbReference type="NCBI Taxonomy" id="265156"/>
    <lineage>
        <taxon>Eukaryota</taxon>
        <taxon>Viridiplantae</taxon>
        <taxon>Streptophyta</taxon>
        <taxon>Embryophyta</taxon>
        <taxon>Tracheophyta</taxon>
        <taxon>Spermatophyta</taxon>
        <taxon>Magnoliopsida</taxon>
        <taxon>eudicotyledons</taxon>
        <taxon>Gunneridae</taxon>
        <taxon>Pentapetalae</taxon>
        <taxon>asterids</taxon>
        <taxon>lamiids</taxon>
        <taxon>Lamiales</taxon>
        <taxon>Plantaginaceae</taxon>
        <taxon>Cheloneae</taxon>
        <taxon>Penstemon</taxon>
    </lineage>
</organism>
<dbReference type="EMBL" id="JBJXBP010000007">
    <property type="protein sequence ID" value="KAL3819462.1"/>
    <property type="molecule type" value="Genomic_DNA"/>
</dbReference>
<evidence type="ECO:0000313" key="3">
    <source>
        <dbReference type="Proteomes" id="UP001634393"/>
    </source>
</evidence>